<dbReference type="Gene3D" id="3.30.160.60">
    <property type="entry name" value="Classic Zinc Finger"/>
    <property type="match status" value="1"/>
</dbReference>
<comment type="caution">
    <text evidence="10">The sequence shown here is derived from an EMBL/GenBank/DDBJ whole genome shotgun (WGS) entry which is preliminary data.</text>
</comment>
<dbReference type="GO" id="GO:0005634">
    <property type="term" value="C:nucleus"/>
    <property type="evidence" value="ECO:0007669"/>
    <property type="project" value="UniProtKB-SubCell"/>
</dbReference>
<dbReference type="GO" id="GO:0000981">
    <property type="term" value="F:DNA-binding transcription factor activity, RNA polymerase II-specific"/>
    <property type="evidence" value="ECO:0007669"/>
    <property type="project" value="InterPro"/>
</dbReference>
<dbReference type="PROSITE" id="PS50157">
    <property type="entry name" value="ZINC_FINGER_C2H2_2"/>
    <property type="match status" value="2"/>
</dbReference>
<dbReference type="SUPFAM" id="SSF57667">
    <property type="entry name" value="beta-beta-alpha zinc fingers"/>
    <property type="match status" value="1"/>
</dbReference>
<accession>A0A9P9JJZ5</accession>
<gene>
    <name evidence="10" type="ORF">BKA55DRAFT_587304</name>
</gene>
<dbReference type="RefSeq" id="XP_046040887.1">
    <property type="nucleotide sequence ID" value="XM_046194640.1"/>
</dbReference>
<evidence type="ECO:0000313" key="10">
    <source>
        <dbReference type="EMBL" id="KAH7205115.1"/>
    </source>
</evidence>
<dbReference type="Proteomes" id="UP000720189">
    <property type="component" value="Unassembled WGS sequence"/>
</dbReference>
<evidence type="ECO:0000256" key="5">
    <source>
        <dbReference type="ARBA" id="ARBA00022833"/>
    </source>
</evidence>
<comment type="subcellular location">
    <subcellularLocation>
        <location evidence="1">Nucleus</location>
    </subcellularLocation>
</comment>
<evidence type="ECO:0000256" key="6">
    <source>
        <dbReference type="ARBA" id="ARBA00023242"/>
    </source>
</evidence>
<keyword evidence="3" id="KW-0677">Repeat</keyword>
<protein>
    <recommendedName>
        <fullName evidence="9">C2H2-type domain-containing protein</fullName>
    </recommendedName>
</protein>
<dbReference type="OrthoDB" id="10018191at2759"/>
<dbReference type="SMART" id="SM00355">
    <property type="entry name" value="ZnF_C2H2"/>
    <property type="match status" value="2"/>
</dbReference>
<dbReference type="GO" id="GO:0000785">
    <property type="term" value="C:chromatin"/>
    <property type="evidence" value="ECO:0007669"/>
    <property type="project" value="TreeGrafter"/>
</dbReference>
<dbReference type="GO" id="GO:0000978">
    <property type="term" value="F:RNA polymerase II cis-regulatory region sequence-specific DNA binding"/>
    <property type="evidence" value="ECO:0007669"/>
    <property type="project" value="InterPro"/>
</dbReference>
<organism evidence="10 11">
    <name type="scientific">Fusarium redolens</name>
    <dbReference type="NCBI Taxonomy" id="48865"/>
    <lineage>
        <taxon>Eukaryota</taxon>
        <taxon>Fungi</taxon>
        <taxon>Dikarya</taxon>
        <taxon>Ascomycota</taxon>
        <taxon>Pezizomycotina</taxon>
        <taxon>Sordariomycetes</taxon>
        <taxon>Hypocreomycetidae</taxon>
        <taxon>Hypocreales</taxon>
        <taxon>Nectriaceae</taxon>
        <taxon>Fusarium</taxon>
        <taxon>Fusarium redolens species complex</taxon>
    </lineage>
</organism>
<dbReference type="InterPro" id="IPR013087">
    <property type="entry name" value="Znf_C2H2_type"/>
</dbReference>
<dbReference type="InterPro" id="IPR051059">
    <property type="entry name" value="VerF-like"/>
</dbReference>
<keyword evidence="4 7" id="KW-0863">Zinc-finger</keyword>
<evidence type="ECO:0000256" key="8">
    <source>
        <dbReference type="SAM" id="MobiDB-lite"/>
    </source>
</evidence>
<evidence type="ECO:0000256" key="1">
    <source>
        <dbReference type="ARBA" id="ARBA00004123"/>
    </source>
</evidence>
<dbReference type="PROSITE" id="PS00028">
    <property type="entry name" value="ZINC_FINGER_C2H2_1"/>
    <property type="match status" value="2"/>
</dbReference>
<feature type="region of interest" description="Disordered" evidence="8">
    <location>
        <begin position="64"/>
        <end position="88"/>
    </location>
</feature>
<keyword evidence="5" id="KW-0862">Zinc</keyword>
<dbReference type="GeneID" id="70224594"/>
<evidence type="ECO:0000313" key="11">
    <source>
        <dbReference type="Proteomes" id="UP000720189"/>
    </source>
</evidence>
<proteinExistence type="predicted"/>
<name>A0A9P9JJZ5_FUSRE</name>
<dbReference type="PANTHER" id="PTHR40626:SF11">
    <property type="entry name" value="ZINC FINGER PROTEIN YPR022C"/>
    <property type="match status" value="1"/>
</dbReference>
<keyword evidence="6" id="KW-0539">Nucleus</keyword>
<dbReference type="GO" id="GO:0008270">
    <property type="term" value="F:zinc ion binding"/>
    <property type="evidence" value="ECO:0007669"/>
    <property type="project" value="UniProtKB-KW"/>
</dbReference>
<sequence>MVGPRDRFECQERNCSRSYLRKEHLVRHQKDHTDFRPFQCHLCTATFNRKDLCNRHIALSHKVPKSEPDTAGRQERPLASSDDAINSTRTNGNQVVQAMFTTSCVTQSLRSEESLAIKTRPEHIVCIDQTLGSENMELIELYFCRIHPHWPLLGHRIFVSTPQPERLVRSVLVAGLWVKQHPNTREMAQLQYDVLLQDLSKTLFNYQKQSHDCAHVSSDQLPMFQALIIPLILATYRGSEAFGALTMNTKFLFGLFDRAGLFSQNKIDEQCSSPVVREQYLFIAY</sequence>
<feature type="domain" description="C2H2-type" evidence="9">
    <location>
        <begin position="38"/>
        <end position="66"/>
    </location>
</feature>
<feature type="compositionally biased region" description="Basic and acidic residues" evidence="8">
    <location>
        <begin position="64"/>
        <end position="76"/>
    </location>
</feature>
<keyword evidence="11" id="KW-1185">Reference proteome</keyword>
<dbReference type="EMBL" id="JAGMUX010000040">
    <property type="protein sequence ID" value="KAH7205115.1"/>
    <property type="molecule type" value="Genomic_DNA"/>
</dbReference>
<dbReference type="PANTHER" id="PTHR40626">
    <property type="entry name" value="MIP31509P"/>
    <property type="match status" value="1"/>
</dbReference>
<dbReference type="InterPro" id="IPR036236">
    <property type="entry name" value="Znf_C2H2_sf"/>
</dbReference>
<evidence type="ECO:0000256" key="7">
    <source>
        <dbReference type="PROSITE-ProRule" id="PRU00042"/>
    </source>
</evidence>
<evidence type="ECO:0000256" key="3">
    <source>
        <dbReference type="ARBA" id="ARBA00022737"/>
    </source>
</evidence>
<evidence type="ECO:0000259" key="9">
    <source>
        <dbReference type="PROSITE" id="PS50157"/>
    </source>
</evidence>
<feature type="domain" description="C2H2-type" evidence="9">
    <location>
        <begin position="8"/>
        <end position="37"/>
    </location>
</feature>
<evidence type="ECO:0000256" key="2">
    <source>
        <dbReference type="ARBA" id="ARBA00022723"/>
    </source>
</evidence>
<evidence type="ECO:0000256" key="4">
    <source>
        <dbReference type="ARBA" id="ARBA00022771"/>
    </source>
</evidence>
<dbReference type="AlphaFoldDB" id="A0A9P9JJZ5"/>
<reference evidence="10" key="1">
    <citation type="journal article" date="2021" name="Nat. Commun.">
        <title>Genetic determinants of endophytism in the Arabidopsis root mycobiome.</title>
        <authorList>
            <person name="Mesny F."/>
            <person name="Miyauchi S."/>
            <person name="Thiergart T."/>
            <person name="Pickel B."/>
            <person name="Atanasova L."/>
            <person name="Karlsson M."/>
            <person name="Huettel B."/>
            <person name="Barry K.W."/>
            <person name="Haridas S."/>
            <person name="Chen C."/>
            <person name="Bauer D."/>
            <person name="Andreopoulos W."/>
            <person name="Pangilinan J."/>
            <person name="LaButti K."/>
            <person name="Riley R."/>
            <person name="Lipzen A."/>
            <person name="Clum A."/>
            <person name="Drula E."/>
            <person name="Henrissat B."/>
            <person name="Kohler A."/>
            <person name="Grigoriev I.V."/>
            <person name="Martin F.M."/>
            <person name="Hacquard S."/>
        </authorList>
    </citation>
    <scope>NUCLEOTIDE SEQUENCE</scope>
    <source>
        <strain evidence="10">MPI-CAGE-AT-0023</strain>
    </source>
</reference>
<keyword evidence="2" id="KW-0479">Metal-binding</keyword>